<comment type="caution">
    <text evidence="3">The sequence shown here is derived from an EMBL/GenBank/DDBJ whole genome shotgun (WGS) entry which is preliminary data.</text>
</comment>
<comment type="similarity">
    <text evidence="1">Belongs to the MIT1/WOR1 family.</text>
</comment>
<dbReference type="Pfam" id="PF09729">
    <property type="entry name" value="Gti1_Pac2"/>
    <property type="match status" value="1"/>
</dbReference>
<evidence type="ECO:0000313" key="3">
    <source>
        <dbReference type="EMBL" id="KAK1768516.1"/>
    </source>
</evidence>
<dbReference type="PANTHER" id="PTHR28027">
    <property type="entry name" value="TRANSCRIPTIONAL REGULATOR MIT1"/>
    <property type="match status" value="1"/>
</dbReference>
<dbReference type="RefSeq" id="XP_060284729.1">
    <property type="nucleotide sequence ID" value="XM_060424062.1"/>
</dbReference>
<dbReference type="InterPro" id="IPR018608">
    <property type="entry name" value="Gti1/Pac2"/>
</dbReference>
<reference evidence="3" key="1">
    <citation type="submission" date="2023-06" db="EMBL/GenBank/DDBJ databases">
        <title>Genome-scale phylogeny and comparative genomics of the fungal order Sordariales.</title>
        <authorList>
            <consortium name="Lawrence Berkeley National Laboratory"/>
            <person name="Hensen N."/>
            <person name="Bonometti L."/>
            <person name="Westerberg I."/>
            <person name="Brannstrom I.O."/>
            <person name="Guillou S."/>
            <person name="Cros-Aarteil S."/>
            <person name="Calhoun S."/>
            <person name="Haridas S."/>
            <person name="Kuo A."/>
            <person name="Mondo S."/>
            <person name="Pangilinan J."/>
            <person name="Riley R."/>
            <person name="Labutti K."/>
            <person name="Andreopoulos B."/>
            <person name="Lipzen A."/>
            <person name="Chen C."/>
            <person name="Yanf M."/>
            <person name="Daum C."/>
            <person name="Ng V."/>
            <person name="Clum A."/>
            <person name="Steindorff A."/>
            <person name="Ohm R."/>
            <person name="Martin F."/>
            <person name="Silar P."/>
            <person name="Natvig D."/>
            <person name="Lalanne C."/>
            <person name="Gautier V."/>
            <person name="Ament-Velasquez S.L."/>
            <person name="Kruys A."/>
            <person name="Hutchinson M.I."/>
            <person name="Powell A.J."/>
            <person name="Barry K."/>
            <person name="Miller A.N."/>
            <person name="Grigoriev I.V."/>
            <person name="Debuchy R."/>
            <person name="Gladieux P."/>
            <person name="Thoren M.H."/>
            <person name="Johannesson H."/>
        </authorList>
    </citation>
    <scope>NUCLEOTIDE SEQUENCE</scope>
    <source>
        <strain evidence="3">8032-3</strain>
    </source>
</reference>
<feature type="compositionally biased region" description="Pro residues" evidence="2">
    <location>
        <begin position="302"/>
        <end position="328"/>
    </location>
</feature>
<evidence type="ECO:0000256" key="2">
    <source>
        <dbReference type="SAM" id="MobiDB-lite"/>
    </source>
</evidence>
<keyword evidence="4" id="KW-1185">Reference proteome</keyword>
<evidence type="ECO:0000313" key="4">
    <source>
        <dbReference type="Proteomes" id="UP001244011"/>
    </source>
</evidence>
<dbReference type="Proteomes" id="UP001244011">
    <property type="component" value="Unassembled WGS sequence"/>
</dbReference>
<gene>
    <name evidence="3" type="ORF">QBC33DRAFT_381197</name>
</gene>
<sequence>MASASQNLQPSWHGHVGSTMEAMILFEGWITGRVGRISRRPHDREREELIRSGNIFIYEENASGIKRWTDGVTWSPSRILGNFLVYRELSAAFPPGEKKKAQKKTKAKAGSATRTEPRGSHPTVPANPAAFVMPSELDVSEGEGDAHRNLVGSLVDSYSFKSGGLVKKTISISWNGIPHHLVSYYAIDDVLAGKLTSVADDLRFSGVVPRMDLLKCQSFRVPVEHEEYYFNMGGDRSFTFYDPHRIPSVEYNPQFPSERSMSDPTNSVPIYRSTTYPIPPSLPAPAPNPLHHCTHPAYSPHDYPPNDYPPNDYPPNDYPPNDYPPNDYPPYDYAPRTTKGYTYNPQRPSSSGHGSMTTLPGEFPPHFSGTSVKPDQVFAPSPAGPYTGEPSTVAPEDMFRAQLTMNGPGNYLSEPANQFFTTQQIQPPTVTPGHNCEFGLETTPRIMPSSMARNGTSSIMFSSSMAQTHMGDEDANLDSKYELSRVS</sequence>
<feature type="region of interest" description="Disordered" evidence="2">
    <location>
        <begin position="252"/>
        <end position="372"/>
    </location>
</feature>
<dbReference type="GO" id="GO:0003677">
    <property type="term" value="F:DNA binding"/>
    <property type="evidence" value="ECO:0007669"/>
    <property type="project" value="TreeGrafter"/>
</dbReference>
<organism evidence="3 4">
    <name type="scientific">Phialemonium atrogriseum</name>
    <dbReference type="NCBI Taxonomy" id="1093897"/>
    <lineage>
        <taxon>Eukaryota</taxon>
        <taxon>Fungi</taxon>
        <taxon>Dikarya</taxon>
        <taxon>Ascomycota</taxon>
        <taxon>Pezizomycotina</taxon>
        <taxon>Sordariomycetes</taxon>
        <taxon>Sordariomycetidae</taxon>
        <taxon>Cephalothecales</taxon>
        <taxon>Cephalothecaceae</taxon>
        <taxon>Phialemonium</taxon>
    </lineage>
</organism>
<accession>A0AAJ0C6E9</accession>
<name>A0AAJ0C6E9_9PEZI</name>
<dbReference type="EMBL" id="MU839005">
    <property type="protein sequence ID" value="KAK1768516.1"/>
    <property type="molecule type" value="Genomic_DNA"/>
</dbReference>
<feature type="region of interest" description="Disordered" evidence="2">
    <location>
        <begin position="95"/>
        <end position="127"/>
    </location>
</feature>
<dbReference type="GeneID" id="85307249"/>
<evidence type="ECO:0000256" key="1">
    <source>
        <dbReference type="ARBA" id="ARBA00008359"/>
    </source>
</evidence>
<dbReference type="PANTHER" id="PTHR28027:SF2">
    <property type="entry name" value="TRANSCRIPTIONAL REGULATOR MIT1"/>
    <property type="match status" value="1"/>
</dbReference>
<feature type="compositionally biased region" description="Polar residues" evidence="2">
    <location>
        <begin position="339"/>
        <end position="358"/>
    </location>
</feature>
<dbReference type="AlphaFoldDB" id="A0AAJ0C6E9"/>
<proteinExistence type="inferred from homology"/>
<protein>
    <submittedName>
        <fullName evidence="3">Gti1/Pac2 family-domain-containing protein</fullName>
    </submittedName>
</protein>
<feature type="compositionally biased region" description="Pro residues" evidence="2">
    <location>
        <begin position="277"/>
        <end position="288"/>
    </location>
</feature>
<feature type="compositionally biased region" description="Polar residues" evidence="2">
    <location>
        <begin position="254"/>
        <end position="276"/>
    </location>
</feature>